<organism evidence="3 4">
    <name type="scientific">Sphingomonas floccifaciens</name>
    <dbReference type="NCBI Taxonomy" id="1844115"/>
    <lineage>
        <taxon>Bacteria</taxon>
        <taxon>Pseudomonadati</taxon>
        <taxon>Pseudomonadota</taxon>
        <taxon>Alphaproteobacteria</taxon>
        <taxon>Sphingomonadales</taxon>
        <taxon>Sphingomonadaceae</taxon>
        <taxon>Sphingomonas</taxon>
    </lineage>
</organism>
<evidence type="ECO:0000256" key="1">
    <source>
        <dbReference type="SAM" id="SignalP"/>
    </source>
</evidence>
<reference evidence="4" key="1">
    <citation type="journal article" date="2019" name="Int. J. Syst. Evol. Microbiol.">
        <title>The Global Catalogue of Microorganisms (GCM) 10K type strain sequencing project: providing services to taxonomists for standard genome sequencing and annotation.</title>
        <authorList>
            <consortium name="The Broad Institute Genomics Platform"/>
            <consortium name="The Broad Institute Genome Sequencing Center for Infectious Disease"/>
            <person name="Wu L."/>
            <person name="Ma J."/>
        </authorList>
    </citation>
    <scope>NUCLEOTIDE SEQUENCE [LARGE SCALE GENOMIC DNA]</scope>
    <source>
        <strain evidence="4">Q85</strain>
    </source>
</reference>
<dbReference type="Pfam" id="PF09917">
    <property type="entry name" value="DUF2147"/>
    <property type="match status" value="1"/>
</dbReference>
<evidence type="ECO:0000313" key="4">
    <source>
        <dbReference type="Proteomes" id="UP001597283"/>
    </source>
</evidence>
<protein>
    <submittedName>
        <fullName evidence="3">DUF2147 domain-containing protein</fullName>
    </submittedName>
</protein>
<dbReference type="RefSeq" id="WP_380940558.1">
    <property type="nucleotide sequence ID" value="NZ_JBHUFC010000003.1"/>
</dbReference>
<dbReference type="Proteomes" id="UP001597283">
    <property type="component" value="Unassembled WGS sequence"/>
</dbReference>
<dbReference type="Gene3D" id="2.40.128.520">
    <property type="match status" value="1"/>
</dbReference>
<keyword evidence="4" id="KW-1185">Reference proteome</keyword>
<accession>A0ABW4NDU8</accession>
<evidence type="ECO:0000259" key="2">
    <source>
        <dbReference type="Pfam" id="PF09917"/>
    </source>
</evidence>
<dbReference type="InterPro" id="IPR019223">
    <property type="entry name" value="DUF2147"/>
</dbReference>
<dbReference type="PANTHER" id="PTHR36919:SF2">
    <property type="entry name" value="BLL6627 PROTEIN"/>
    <property type="match status" value="1"/>
</dbReference>
<gene>
    <name evidence="3" type="ORF">ACFSC3_11400</name>
</gene>
<evidence type="ECO:0000313" key="3">
    <source>
        <dbReference type="EMBL" id="MFD1788179.1"/>
    </source>
</evidence>
<dbReference type="PANTHER" id="PTHR36919">
    <property type="entry name" value="BLR1215 PROTEIN"/>
    <property type="match status" value="1"/>
</dbReference>
<feature type="domain" description="DUF2147" evidence="2">
    <location>
        <begin position="27"/>
        <end position="131"/>
    </location>
</feature>
<proteinExistence type="predicted"/>
<sequence length="136" mass="14401">MRLLPLLAAALIATPAASAPPAPKWQGVWKNAANSVHIRTAPCGRGAMCGTVVWANAKAKADVAERGGRLVGAQLFRNFEQGPDGVWEGEVYVPDLDRSFSGTITLQGANTLVGEGCLFGRLGCKQQVWTRVAGRK</sequence>
<comment type="caution">
    <text evidence="3">The sequence shown here is derived from an EMBL/GenBank/DDBJ whole genome shotgun (WGS) entry which is preliminary data.</text>
</comment>
<feature type="chain" id="PRO_5046361714" evidence="1">
    <location>
        <begin position="19"/>
        <end position="136"/>
    </location>
</feature>
<keyword evidence="1" id="KW-0732">Signal</keyword>
<dbReference type="EMBL" id="JBHUFC010000003">
    <property type="protein sequence ID" value="MFD1788179.1"/>
    <property type="molecule type" value="Genomic_DNA"/>
</dbReference>
<feature type="signal peptide" evidence="1">
    <location>
        <begin position="1"/>
        <end position="18"/>
    </location>
</feature>
<name>A0ABW4NDU8_9SPHN</name>